<evidence type="ECO:0000313" key="1">
    <source>
        <dbReference type="EMBL" id="KAJ7693817.1"/>
    </source>
</evidence>
<dbReference type="Proteomes" id="UP001221757">
    <property type="component" value="Unassembled WGS sequence"/>
</dbReference>
<reference evidence="1" key="1">
    <citation type="submission" date="2023-03" db="EMBL/GenBank/DDBJ databases">
        <title>Massive genome expansion in bonnet fungi (Mycena s.s.) driven by repeated elements and novel gene families across ecological guilds.</title>
        <authorList>
            <consortium name="Lawrence Berkeley National Laboratory"/>
            <person name="Harder C.B."/>
            <person name="Miyauchi S."/>
            <person name="Viragh M."/>
            <person name="Kuo A."/>
            <person name="Thoen E."/>
            <person name="Andreopoulos B."/>
            <person name="Lu D."/>
            <person name="Skrede I."/>
            <person name="Drula E."/>
            <person name="Henrissat B."/>
            <person name="Morin E."/>
            <person name="Kohler A."/>
            <person name="Barry K."/>
            <person name="LaButti K."/>
            <person name="Morin E."/>
            <person name="Salamov A."/>
            <person name="Lipzen A."/>
            <person name="Mereny Z."/>
            <person name="Hegedus B."/>
            <person name="Baldrian P."/>
            <person name="Stursova M."/>
            <person name="Weitz H."/>
            <person name="Taylor A."/>
            <person name="Grigoriev I.V."/>
            <person name="Nagy L.G."/>
            <person name="Martin F."/>
            <person name="Kauserud H."/>
        </authorList>
    </citation>
    <scope>NUCLEOTIDE SEQUENCE</scope>
    <source>
        <strain evidence="1">CBHHK067</strain>
    </source>
</reference>
<dbReference type="SUPFAM" id="SSF52047">
    <property type="entry name" value="RNI-like"/>
    <property type="match status" value="1"/>
</dbReference>
<sequence>MSAAALRARLADIDGEITQQKRVLHDLKETRASVQSQLDRDVYPVLTLPPEITSEIFIQCLPTGNAKVLLSQAPFLLLRICRQWREIALSTPGLWTTLNLNAVKLRDRVSRQFPERWVNLAAGWLRRAGSHPVSVTLRHPPEEEPTHVMYQPDLAFLRQISHQLESLEVHGLEQEPEENAYFLQQLDFTPGSFPLLRRLIFGPGESGTALDECWFAFFSDALQLRELALLGEAVTASIPLPWHQLTKFTGCEFLLNECVEVLRLAPDLEECTFSIQSPTGSPPPQSVIHPHLKTLSILPDSDGDCWSDILAFLTLPNVEALQFAGMSDLDTSSLEAFLSRSSASLRTFSVSPDRWADFSHWEQCFRLMPDLERLHLTCQDVDFQMDFMRTFGTSEEQLLPRLQHLNLFRPSARVNEMSAAVTQRKELDPDGHLSSVNFMWPVEGRSLRGMNIAQIL</sequence>
<dbReference type="Gene3D" id="1.20.1280.50">
    <property type="match status" value="1"/>
</dbReference>
<gene>
    <name evidence="1" type="ORF">B0H17DRAFT_479932</name>
</gene>
<keyword evidence="2" id="KW-1185">Reference proteome</keyword>
<evidence type="ECO:0000313" key="2">
    <source>
        <dbReference type="Proteomes" id="UP001221757"/>
    </source>
</evidence>
<dbReference type="AlphaFoldDB" id="A0AAD7GKV4"/>
<evidence type="ECO:0008006" key="3">
    <source>
        <dbReference type="Google" id="ProtNLM"/>
    </source>
</evidence>
<organism evidence="1 2">
    <name type="scientific">Mycena rosella</name>
    <name type="common">Pink bonnet</name>
    <name type="synonym">Agaricus rosellus</name>
    <dbReference type="NCBI Taxonomy" id="1033263"/>
    <lineage>
        <taxon>Eukaryota</taxon>
        <taxon>Fungi</taxon>
        <taxon>Dikarya</taxon>
        <taxon>Basidiomycota</taxon>
        <taxon>Agaricomycotina</taxon>
        <taxon>Agaricomycetes</taxon>
        <taxon>Agaricomycetidae</taxon>
        <taxon>Agaricales</taxon>
        <taxon>Marasmiineae</taxon>
        <taxon>Mycenaceae</taxon>
        <taxon>Mycena</taxon>
    </lineage>
</organism>
<protein>
    <recommendedName>
        <fullName evidence="3">F-box domain-containing protein</fullName>
    </recommendedName>
</protein>
<dbReference type="EMBL" id="JARKIE010000044">
    <property type="protein sequence ID" value="KAJ7693817.1"/>
    <property type="molecule type" value="Genomic_DNA"/>
</dbReference>
<comment type="caution">
    <text evidence="1">The sequence shown here is derived from an EMBL/GenBank/DDBJ whole genome shotgun (WGS) entry which is preliminary data.</text>
</comment>
<proteinExistence type="predicted"/>
<accession>A0AAD7GKV4</accession>
<name>A0AAD7GKV4_MYCRO</name>